<dbReference type="Proteomes" id="UP000015527">
    <property type="component" value="Unassembled WGS sequence"/>
</dbReference>
<evidence type="ECO:0000313" key="3">
    <source>
        <dbReference type="Proteomes" id="UP000015527"/>
    </source>
</evidence>
<keyword evidence="3" id="KW-1185">Reference proteome</keyword>
<evidence type="ECO:0000313" key="2">
    <source>
        <dbReference type="EMBL" id="EQB08183.1"/>
    </source>
</evidence>
<evidence type="ECO:0000256" key="1">
    <source>
        <dbReference type="ARBA" id="ARBA00023027"/>
    </source>
</evidence>
<reference evidence="2 3" key="1">
    <citation type="journal article" date="2013" name="Genome Announc.">
        <title>Genome Sequence of Novosphingobium lindaniclasticum LE124T, Isolated from a Hexachlorocyclohexane Dumpsite.</title>
        <authorList>
            <person name="Saxena A."/>
            <person name="Nayyar N."/>
            <person name="Sangwan N."/>
            <person name="Kumari R."/>
            <person name="Khurana J.P."/>
            <person name="Lal R."/>
        </authorList>
    </citation>
    <scope>NUCLEOTIDE SEQUENCE [LARGE SCALE GENOMIC DNA]</scope>
    <source>
        <strain evidence="2 3">LE124</strain>
    </source>
</reference>
<protein>
    <submittedName>
        <fullName evidence="2">Epimerase</fullName>
    </submittedName>
</protein>
<proteinExistence type="predicted"/>
<dbReference type="InterPro" id="IPR036291">
    <property type="entry name" value="NAD(P)-bd_dom_sf"/>
</dbReference>
<dbReference type="eggNOG" id="COG0451">
    <property type="taxonomic scope" value="Bacteria"/>
</dbReference>
<organism evidence="2 3">
    <name type="scientific">Novosphingobium lindaniclasticum LE124</name>
    <dbReference type="NCBI Taxonomy" id="1096930"/>
    <lineage>
        <taxon>Bacteria</taxon>
        <taxon>Pseudomonadati</taxon>
        <taxon>Pseudomonadota</taxon>
        <taxon>Alphaproteobacteria</taxon>
        <taxon>Sphingomonadales</taxon>
        <taxon>Sphingomonadaceae</taxon>
        <taxon>Novosphingobium</taxon>
    </lineage>
</organism>
<sequence length="287" mass="30324">MSPRPMPKRLFIFGLGYTAKVVAGQAAARGWEVISTGSEGTISFADEGNVRLALADADHVLSSVPPGRESRGEPLDPVLDRYGDALKGMPLSYLSSTGVYGDTGGAWVDESAPVGTGRRTARAEADAAWLARGARVYRLPGLYGPGRSVLDRVREGRAHRIDLPGQVFSRVHVADIASGVIAGLDGPPGAYNLADDLPCGQNRLVEAACSLLGLPVPPLQSMEEAQLSPMARGFYAENRRVANGKARRVLGWKPRFATYREGLRALSATTSPTVASAAPATASSDQR</sequence>
<dbReference type="EMBL" id="ATHL01000149">
    <property type="protein sequence ID" value="EQB08183.1"/>
    <property type="molecule type" value="Genomic_DNA"/>
</dbReference>
<comment type="caution">
    <text evidence="2">The sequence shown here is derived from an EMBL/GenBank/DDBJ whole genome shotgun (WGS) entry which is preliminary data.</text>
</comment>
<accession>T0H7V2</accession>
<name>T0H7V2_9SPHN</name>
<keyword evidence="1" id="KW-0520">NAD</keyword>
<dbReference type="Gene3D" id="3.40.50.720">
    <property type="entry name" value="NAD(P)-binding Rossmann-like Domain"/>
    <property type="match status" value="1"/>
</dbReference>
<dbReference type="PANTHER" id="PTHR43574">
    <property type="entry name" value="EPIMERASE-RELATED"/>
    <property type="match status" value="1"/>
</dbReference>
<dbReference type="SUPFAM" id="SSF51735">
    <property type="entry name" value="NAD(P)-binding Rossmann-fold domains"/>
    <property type="match status" value="1"/>
</dbReference>
<dbReference type="AlphaFoldDB" id="T0H7V2"/>
<gene>
    <name evidence="2" type="ORF">L284_21660</name>
</gene>